<proteinExistence type="predicted"/>
<dbReference type="SUPFAM" id="SSF56935">
    <property type="entry name" value="Porins"/>
    <property type="match status" value="1"/>
</dbReference>
<comment type="caution">
    <text evidence="2">The sequence shown here is derived from an EMBL/GenBank/DDBJ whole genome shotgun (WGS) entry which is preliminary data.</text>
</comment>
<dbReference type="Proteomes" id="UP000679220">
    <property type="component" value="Unassembled WGS sequence"/>
</dbReference>
<feature type="chain" id="PRO_5038080988" description="Long-chain fatty acid transport protein" evidence="1">
    <location>
        <begin position="22"/>
        <end position="412"/>
    </location>
</feature>
<evidence type="ECO:0000313" key="3">
    <source>
        <dbReference type="Proteomes" id="UP000679220"/>
    </source>
</evidence>
<evidence type="ECO:0000313" key="2">
    <source>
        <dbReference type="EMBL" id="MBR8537974.1"/>
    </source>
</evidence>
<evidence type="ECO:0000256" key="1">
    <source>
        <dbReference type="SAM" id="SignalP"/>
    </source>
</evidence>
<feature type="signal peptide" evidence="1">
    <location>
        <begin position="1"/>
        <end position="21"/>
    </location>
</feature>
<dbReference type="Gene3D" id="2.40.160.60">
    <property type="entry name" value="Outer membrane protein transport protein (OMPP1/FadL/TodX)"/>
    <property type="match status" value="1"/>
</dbReference>
<name>A0A941J0E4_9BACT</name>
<accession>A0A941J0E4</accession>
<dbReference type="RefSeq" id="WP_212192998.1">
    <property type="nucleotide sequence ID" value="NZ_JAGTAR010000045.1"/>
</dbReference>
<keyword evidence="1" id="KW-0732">Signal</keyword>
<dbReference type="AlphaFoldDB" id="A0A941J0E4"/>
<evidence type="ECO:0008006" key="4">
    <source>
        <dbReference type="Google" id="ProtNLM"/>
    </source>
</evidence>
<keyword evidence="3" id="KW-1185">Reference proteome</keyword>
<sequence>MTQNKLTLALLLLALTLGLTAQNNTSSPYSRFGIGILESKADVTSAGMGHAGVALSSDGFLNNLNPASYSSLDSTNLIFNIQGRLSFANYETSNDQQRNVDSNYEAISIGFRAGKNWGMGFSLSPYSSIGYSVNTEKYILGTIDKYPVEYNGKGGLNQIAWHNGFRIFKGLSVGVSTSYLWGSSDITEVSYYPSIIGETIYNERNYHFSTLMFDYGFQWHQSIGQNMFSLAATANFSTELNSHYTHRIYNDVTSDLSSNSGNTRNFSIPMGYQFGLAYQTHKGLTIVGDFRYNNWAESDLSISYGSPRDTYGGNLGLQYASTRYYDSFFKRLHYRIGTFYNQEYYSVLKQDIDSKGITAGLTIPLRGKSRVNLAYEYKHSGTTSNGLINEQFNTIRVGLTFSEKWFQKTQFK</sequence>
<organism evidence="2 3">
    <name type="scientific">Carboxylicivirga sediminis</name>
    <dbReference type="NCBI Taxonomy" id="2006564"/>
    <lineage>
        <taxon>Bacteria</taxon>
        <taxon>Pseudomonadati</taxon>
        <taxon>Bacteroidota</taxon>
        <taxon>Bacteroidia</taxon>
        <taxon>Marinilabiliales</taxon>
        <taxon>Marinilabiliaceae</taxon>
        <taxon>Carboxylicivirga</taxon>
    </lineage>
</organism>
<reference evidence="2" key="2">
    <citation type="submission" date="2021-04" db="EMBL/GenBank/DDBJ databases">
        <authorList>
            <person name="Zhang T."/>
            <person name="Zhang Y."/>
            <person name="Lu D."/>
            <person name="Zuo D."/>
            <person name="Du Z."/>
        </authorList>
    </citation>
    <scope>NUCLEOTIDE SEQUENCE</scope>
    <source>
        <strain evidence="2">JR1</strain>
    </source>
</reference>
<dbReference type="EMBL" id="JAGTAR010000045">
    <property type="protein sequence ID" value="MBR8537974.1"/>
    <property type="molecule type" value="Genomic_DNA"/>
</dbReference>
<reference evidence="2" key="1">
    <citation type="journal article" date="2018" name="Int. J. Syst. Evol. Microbiol.">
        <title>Carboxylicivirga sediminis sp. nov., isolated from coastal sediment.</title>
        <authorList>
            <person name="Wang F.Q."/>
            <person name="Ren L.H."/>
            <person name="Zou R.J."/>
            <person name="Sun Y.Z."/>
            <person name="Liu X.J."/>
            <person name="Jiang F."/>
            <person name="Liu L.J."/>
        </authorList>
    </citation>
    <scope>NUCLEOTIDE SEQUENCE</scope>
    <source>
        <strain evidence="2">JR1</strain>
    </source>
</reference>
<protein>
    <recommendedName>
        <fullName evidence="4">Long-chain fatty acid transport protein</fullName>
    </recommendedName>
</protein>
<gene>
    <name evidence="2" type="ORF">KDU71_20565</name>
</gene>